<name>A0A3S8UWP0_9VIRU</name>
<sequence length="336" mass="39742">MIIELLLPESKDLDVNSEIILKDNDHFNEKFELYHVKNINNTKNKFLANAIYIYIVTVDLMNYETVFEKYSDTFYSNKIYIKEKYNLCDPLTYQLFNLGNIEDNHFIVETCCAQNKLQELDNLFCLNSNIYYDEKCMDNCSEYDDIKILDWWLNSGLELKYSEYAISTASYRGHINVLNWWLNSGLELKYSEQSINCTMFNYTTDILDWWLNSGLELKYTHDIMDNTHNIQILDWWLNSGLELKYTHEAMDHASSVDILEWWLNSGLELKYTINAIELSITKQDIDILNWWLNSGLEIKFDKSRITCQNDTIIINGIVQHNAINIINYCKKMGLIE</sequence>
<dbReference type="RefSeq" id="YP_010788665.1">
    <property type="nucleotide sequence ID" value="NC_075367.1"/>
</dbReference>
<dbReference type="GeneID" id="80525960"/>
<reference evidence="1" key="1">
    <citation type="submission" date="2018-03" db="EMBL/GenBank/DDBJ databases">
        <title>Draft genome sequences of Megaviruse, new member of the family Mimiviridae isolated from water in Shanghai, China.</title>
        <authorList>
            <person name="Xia Y."/>
        </authorList>
    </citation>
    <scope>NUCLEOTIDE SEQUENCE</scope>
    <source>
        <strain evidence="1">SH</strain>
    </source>
</reference>
<dbReference type="KEGG" id="vg:80525960"/>
<evidence type="ECO:0000313" key="1">
    <source>
        <dbReference type="EMBL" id="AZL89173.1"/>
    </source>
</evidence>
<organism evidence="1">
    <name type="scientific">Megavirus baoshan</name>
    <dbReference type="NCBI Taxonomy" id="2496520"/>
    <lineage>
        <taxon>Viruses</taxon>
        <taxon>Varidnaviria</taxon>
        <taxon>Bamfordvirae</taxon>
        <taxon>Nucleocytoviricota</taxon>
        <taxon>Megaviricetes</taxon>
        <taxon>Imitervirales</taxon>
        <taxon>Mimiviridae</taxon>
        <taxon>Megamimivirinae</taxon>
        <taxon>Megavirus</taxon>
        <taxon>Megavirus baoshanense</taxon>
    </lineage>
</organism>
<proteinExistence type="predicted"/>
<dbReference type="EMBL" id="MH046811">
    <property type="protein sequence ID" value="AZL89173.1"/>
    <property type="molecule type" value="Genomic_DNA"/>
</dbReference>
<accession>A0A3S8UWP0</accession>
<dbReference type="SUPFAM" id="SSF140860">
    <property type="entry name" value="Pseudo ankyrin repeat-like"/>
    <property type="match status" value="1"/>
</dbReference>
<evidence type="ECO:0008006" key="2">
    <source>
        <dbReference type="Google" id="ProtNLM"/>
    </source>
</evidence>
<protein>
    <recommendedName>
        <fullName evidence="2">Ankyrin repeat protein</fullName>
    </recommendedName>
</protein>